<sequence length="144" mass="16414">MRHLRLQQYSADQFFNVIKQMQMATKNPLIVLTIFLLFGFGSKGCWGFLDLTECVLTEGKAVMMRCWKGTFPHSSETMPMHLELITTTMLESLSPTAMTVNISLWTAFLPQLLRGHCQMSPQSSRNTFNTQTMSIAGQEELRMV</sequence>
<keyword evidence="3" id="KW-1185">Reference proteome</keyword>
<protein>
    <submittedName>
        <fullName evidence="2">Uncharacterized protein</fullName>
    </submittedName>
</protein>
<keyword evidence="1" id="KW-0472">Membrane</keyword>
<feature type="transmembrane region" description="Helical" evidence="1">
    <location>
        <begin position="29"/>
        <end position="49"/>
    </location>
</feature>
<proteinExistence type="predicted"/>
<keyword evidence="1" id="KW-0812">Transmembrane</keyword>
<organism evidence="2 3">
    <name type="scientific">Anguilla anguilla</name>
    <name type="common">European freshwater eel</name>
    <name type="synonym">Muraena anguilla</name>
    <dbReference type="NCBI Taxonomy" id="7936"/>
    <lineage>
        <taxon>Eukaryota</taxon>
        <taxon>Metazoa</taxon>
        <taxon>Chordata</taxon>
        <taxon>Craniata</taxon>
        <taxon>Vertebrata</taxon>
        <taxon>Euteleostomi</taxon>
        <taxon>Actinopterygii</taxon>
        <taxon>Neopterygii</taxon>
        <taxon>Teleostei</taxon>
        <taxon>Anguilliformes</taxon>
        <taxon>Anguillidae</taxon>
        <taxon>Anguilla</taxon>
    </lineage>
</organism>
<comment type="caution">
    <text evidence="2">The sequence shown here is derived from an EMBL/GenBank/DDBJ whole genome shotgun (WGS) entry which is preliminary data.</text>
</comment>
<gene>
    <name evidence="2" type="ORF">ANANG_G00137640</name>
</gene>
<name>A0A9D3RW59_ANGAN</name>
<keyword evidence="1" id="KW-1133">Transmembrane helix</keyword>
<dbReference type="EMBL" id="JAFIRN010000007">
    <property type="protein sequence ID" value="KAG5845325.1"/>
    <property type="molecule type" value="Genomic_DNA"/>
</dbReference>
<dbReference type="AlphaFoldDB" id="A0A9D3RW59"/>
<evidence type="ECO:0000313" key="3">
    <source>
        <dbReference type="Proteomes" id="UP001044222"/>
    </source>
</evidence>
<accession>A0A9D3RW59</accession>
<evidence type="ECO:0000313" key="2">
    <source>
        <dbReference type="EMBL" id="KAG5845325.1"/>
    </source>
</evidence>
<reference evidence="2" key="1">
    <citation type="submission" date="2021-01" db="EMBL/GenBank/DDBJ databases">
        <title>A chromosome-scale assembly of European eel, Anguilla anguilla.</title>
        <authorList>
            <person name="Henkel C."/>
            <person name="Jong-Raadsen S.A."/>
            <person name="Dufour S."/>
            <person name="Weltzien F.-A."/>
            <person name="Palstra A.P."/>
            <person name="Pelster B."/>
            <person name="Spaink H.P."/>
            <person name="Van Den Thillart G.E."/>
            <person name="Jansen H."/>
            <person name="Zahm M."/>
            <person name="Klopp C."/>
            <person name="Cedric C."/>
            <person name="Louis A."/>
            <person name="Berthelot C."/>
            <person name="Parey E."/>
            <person name="Roest Crollius H."/>
            <person name="Montfort J."/>
            <person name="Robinson-Rechavi M."/>
            <person name="Bucao C."/>
            <person name="Bouchez O."/>
            <person name="Gislard M."/>
            <person name="Lluch J."/>
            <person name="Milhes M."/>
            <person name="Lampietro C."/>
            <person name="Lopez Roques C."/>
            <person name="Donnadieu C."/>
            <person name="Braasch I."/>
            <person name="Desvignes T."/>
            <person name="Postlethwait J."/>
            <person name="Bobe J."/>
            <person name="Guiguen Y."/>
            <person name="Dirks R."/>
        </authorList>
    </citation>
    <scope>NUCLEOTIDE SEQUENCE</scope>
    <source>
        <strain evidence="2">Tag_6206</strain>
        <tissue evidence="2">Liver</tissue>
    </source>
</reference>
<evidence type="ECO:0000256" key="1">
    <source>
        <dbReference type="SAM" id="Phobius"/>
    </source>
</evidence>
<dbReference type="Proteomes" id="UP001044222">
    <property type="component" value="Chromosome 7"/>
</dbReference>